<dbReference type="InterPro" id="IPR006675">
    <property type="entry name" value="HDIG_dom"/>
</dbReference>
<dbReference type="SUPFAM" id="SSF109604">
    <property type="entry name" value="HD-domain/PDEase-like"/>
    <property type="match status" value="1"/>
</dbReference>
<gene>
    <name evidence="2" type="ORF">FPZ12_015775</name>
</gene>
<evidence type="ECO:0000313" key="2">
    <source>
        <dbReference type="EMBL" id="KAA9160875.1"/>
    </source>
</evidence>
<name>A0A5N0V4H0_9PSEU</name>
<proteinExistence type="predicted"/>
<comment type="caution">
    <text evidence="2">The sequence shown here is derived from an EMBL/GenBank/DDBJ whole genome shotgun (WGS) entry which is preliminary data.</text>
</comment>
<protein>
    <submittedName>
        <fullName evidence="2">HD domain-containing protein</fullName>
    </submittedName>
</protein>
<dbReference type="AlphaFoldDB" id="A0A5N0V4H0"/>
<dbReference type="NCBIfam" id="TIGR00277">
    <property type="entry name" value="HDIG"/>
    <property type="match status" value="1"/>
</dbReference>
<sequence length="179" mass="20150">MSWVSWAHDVAAEKLAESLPRRWSHVQGVAKRARELKDTPGVDAELVEVAALLHDVGYAPDLAVVSFHPVDGARYLQSIDAPGRVVHMVAYHSAARQDAEVLGLEHLLDAYEDELSPERDALWWADMTTGPDGQTFTFQERMAEVKERYGAEHPVSRAIDRSWDDRLAAVERTEARRDH</sequence>
<evidence type="ECO:0000259" key="1">
    <source>
        <dbReference type="Pfam" id="PF01966"/>
    </source>
</evidence>
<reference evidence="2" key="1">
    <citation type="submission" date="2019-09" db="EMBL/GenBank/DDBJ databases">
        <authorList>
            <person name="Teo W.F.A."/>
            <person name="Duangmal K."/>
        </authorList>
    </citation>
    <scope>NUCLEOTIDE SEQUENCE [LARGE SCALE GENOMIC DNA]</scope>
    <source>
        <strain evidence="2">K81G1</strain>
    </source>
</reference>
<dbReference type="Proteomes" id="UP000319769">
    <property type="component" value="Unassembled WGS sequence"/>
</dbReference>
<dbReference type="EMBL" id="VMNW02000019">
    <property type="protein sequence ID" value="KAA9160875.1"/>
    <property type="molecule type" value="Genomic_DNA"/>
</dbReference>
<dbReference type="Gene3D" id="1.10.3210.10">
    <property type="entry name" value="Hypothetical protein af1432"/>
    <property type="match status" value="1"/>
</dbReference>
<keyword evidence="3" id="KW-1185">Reference proteome</keyword>
<accession>A0A5N0V4H0</accession>
<dbReference type="Pfam" id="PF01966">
    <property type="entry name" value="HD"/>
    <property type="match status" value="1"/>
</dbReference>
<evidence type="ECO:0000313" key="3">
    <source>
        <dbReference type="Proteomes" id="UP000319769"/>
    </source>
</evidence>
<dbReference type="RefSeq" id="WP_144750302.1">
    <property type="nucleotide sequence ID" value="NZ_VMNW02000019.1"/>
</dbReference>
<dbReference type="OrthoDB" id="2989229at2"/>
<dbReference type="InterPro" id="IPR003607">
    <property type="entry name" value="HD/PDEase_dom"/>
</dbReference>
<dbReference type="CDD" id="cd00077">
    <property type="entry name" value="HDc"/>
    <property type="match status" value="1"/>
</dbReference>
<dbReference type="InterPro" id="IPR006674">
    <property type="entry name" value="HD_domain"/>
</dbReference>
<organism evidence="2 3">
    <name type="scientific">Amycolatopsis acidicola</name>
    <dbReference type="NCBI Taxonomy" id="2596893"/>
    <lineage>
        <taxon>Bacteria</taxon>
        <taxon>Bacillati</taxon>
        <taxon>Actinomycetota</taxon>
        <taxon>Actinomycetes</taxon>
        <taxon>Pseudonocardiales</taxon>
        <taxon>Pseudonocardiaceae</taxon>
        <taxon>Amycolatopsis</taxon>
    </lineage>
</organism>
<feature type="domain" description="HD" evidence="1">
    <location>
        <begin position="22"/>
        <end position="99"/>
    </location>
</feature>